<evidence type="ECO:0000313" key="11">
    <source>
        <dbReference type="Proteomes" id="UP001295423"/>
    </source>
</evidence>
<dbReference type="InterPro" id="IPR016135">
    <property type="entry name" value="UBQ-conjugating_enzyme/RWD"/>
</dbReference>
<evidence type="ECO:0000313" key="10">
    <source>
        <dbReference type="EMBL" id="CAJ1953729.1"/>
    </source>
</evidence>
<feature type="region of interest" description="Disordered" evidence="8">
    <location>
        <begin position="188"/>
        <end position="257"/>
    </location>
</feature>
<keyword evidence="3 7" id="KW-0547">Nucleotide-binding</keyword>
<dbReference type="Proteomes" id="UP001295423">
    <property type="component" value="Unassembled WGS sequence"/>
</dbReference>
<feature type="compositionally biased region" description="Basic residues" evidence="8">
    <location>
        <begin position="247"/>
        <end position="257"/>
    </location>
</feature>
<dbReference type="EMBL" id="CAKOGP040001836">
    <property type="protein sequence ID" value="CAJ1953729.1"/>
    <property type="molecule type" value="Genomic_DNA"/>
</dbReference>
<evidence type="ECO:0000256" key="4">
    <source>
        <dbReference type="ARBA" id="ARBA00022786"/>
    </source>
</evidence>
<dbReference type="GO" id="GO:0061631">
    <property type="term" value="F:ubiquitin conjugating enzyme activity"/>
    <property type="evidence" value="ECO:0007669"/>
    <property type="project" value="UniProtKB-EC"/>
</dbReference>
<dbReference type="InterPro" id="IPR050113">
    <property type="entry name" value="Ub_conjugating_enzyme"/>
</dbReference>
<dbReference type="SUPFAM" id="SSF54495">
    <property type="entry name" value="UBC-like"/>
    <property type="match status" value="1"/>
</dbReference>
<accession>A0AAD2FV09</accession>
<dbReference type="AlphaFoldDB" id="A0AAD2FV09"/>
<feature type="domain" description="UBC core" evidence="9">
    <location>
        <begin position="33"/>
        <end position="185"/>
    </location>
</feature>
<reference evidence="10" key="1">
    <citation type="submission" date="2023-08" db="EMBL/GenBank/DDBJ databases">
        <authorList>
            <person name="Audoor S."/>
            <person name="Bilcke G."/>
        </authorList>
    </citation>
    <scope>NUCLEOTIDE SEQUENCE</scope>
</reference>
<comment type="caution">
    <text evidence="10">The sequence shown here is derived from an EMBL/GenBank/DDBJ whole genome shotgun (WGS) entry which is preliminary data.</text>
</comment>
<dbReference type="FunFam" id="3.10.110.10:FF:000031">
    <property type="entry name" value="Ubiquitin-conjugating enzyme E2 22"/>
    <property type="match status" value="1"/>
</dbReference>
<evidence type="ECO:0000259" key="9">
    <source>
        <dbReference type="PROSITE" id="PS50127"/>
    </source>
</evidence>
<dbReference type="SMART" id="SM00212">
    <property type="entry name" value="UBCc"/>
    <property type="match status" value="1"/>
</dbReference>
<keyword evidence="2" id="KW-0808">Transferase</keyword>
<evidence type="ECO:0000256" key="2">
    <source>
        <dbReference type="ARBA" id="ARBA00022679"/>
    </source>
</evidence>
<name>A0AAD2FV09_9STRA</name>
<feature type="compositionally biased region" description="Low complexity" evidence="8">
    <location>
        <begin position="234"/>
        <end position="246"/>
    </location>
</feature>
<evidence type="ECO:0000256" key="1">
    <source>
        <dbReference type="ARBA" id="ARBA00012486"/>
    </source>
</evidence>
<dbReference type="EC" id="2.3.2.23" evidence="1"/>
<dbReference type="PROSITE" id="PS50127">
    <property type="entry name" value="UBC_2"/>
    <property type="match status" value="1"/>
</dbReference>
<feature type="compositionally biased region" description="Low complexity" evidence="8">
    <location>
        <begin position="207"/>
        <end position="218"/>
    </location>
</feature>
<keyword evidence="5 7" id="KW-0067">ATP-binding</keyword>
<dbReference type="PROSITE" id="PS00183">
    <property type="entry name" value="UBC_1"/>
    <property type="match status" value="1"/>
</dbReference>
<dbReference type="Gene3D" id="3.10.110.10">
    <property type="entry name" value="Ubiquitin Conjugating Enzyme"/>
    <property type="match status" value="1"/>
</dbReference>
<dbReference type="PANTHER" id="PTHR24067">
    <property type="entry name" value="UBIQUITIN-CONJUGATING ENZYME E2"/>
    <property type="match status" value="1"/>
</dbReference>
<evidence type="ECO:0000256" key="6">
    <source>
        <dbReference type="PROSITE-ProRule" id="PRU10133"/>
    </source>
</evidence>
<evidence type="ECO:0000256" key="7">
    <source>
        <dbReference type="RuleBase" id="RU362109"/>
    </source>
</evidence>
<evidence type="ECO:0000256" key="5">
    <source>
        <dbReference type="ARBA" id="ARBA00022840"/>
    </source>
</evidence>
<gene>
    <name evidence="10" type="ORF">CYCCA115_LOCUS14332</name>
</gene>
<keyword evidence="11" id="KW-1185">Reference proteome</keyword>
<protein>
    <recommendedName>
        <fullName evidence="1">E2 ubiquitin-conjugating enzyme</fullName>
        <ecNumber evidence="1">2.3.2.23</ecNumber>
    </recommendedName>
</protein>
<dbReference type="InterPro" id="IPR000608">
    <property type="entry name" value="UBC"/>
</dbReference>
<evidence type="ECO:0000256" key="3">
    <source>
        <dbReference type="ARBA" id="ARBA00022741"/>
    </source>
</evidence>
<keyword evidence="4 7" id="KW-0833">Ubl conjugation pathway</keyword>
<evidence type="ECO:0000256" key="8">
    <source>
        <dbReference type="SAM" id="MobiDB-lite"/>
    </source>
</evidence>
<feature type="region of interest" description="Disordered" evidence="8">
    <location>
        <begin position="1"/>
        <end position="29"/>
    </location>
</feature>
<comment type="similarity">
    <text evidence="7">Belongs to the ubiquitin-conjugating enzyme family.</text>
</comment>
<feature type="active site" description="Glycyl thioester intermediate" evidence="6">
    <location>
        <position position="123"/>
    </location>
</feature>
<dbReference type="GO" id="GO:0005524">
    <property type="term" value="F:ATP binding"/>
    <property type="evidence" value="ECO:0007669"/>
    <property type="project" value="UniProtKB-UniRule"/>
</dbReference>
<sequence length="257" mass="27825">MASSTSGPPRASLYRQYSRGSTAGGSIENLPPRTLARVAREVRDLIQNPPEGIRLVVDDDTGLPANLGEVVAELEGPQGTPYEKKYFHLKLCLGADFPSSPPRGFFLTKIYHPNVDMSTGAICVNTLKKDWTAETTLTHVLSVIRCLLIVPFPESSLNDEAGKLFMESYDEYSKRALLMADVHGRSHSCAQTDTKESSDEKLETDDGNSGSGSSAQSSKKPDSANPLSSKNANKMATKGSSKSASGKMKKKKSLRRL</sequence>
<organism evidence="10 11">
    <name type="scientific">Cylindrotheca closterium</name>
    <dbReference type="NCBI Taxonomy" id="2856"/>
    <lineage>
        <taxon>Eukaryota</taxon>
        <taxon>Sar</taxon>
        <taxon>Stramenopiles</taxon>
        <taxon>Ochrophyta</taxon>
        <taxon>Bacillariophyta</taxon>
        <taxon>Bacillariophyceae</taxon>
        <taxon>Bacillariophycidae</taxon>
        <taxon>Bacillariales</taxon>
        <taxon>Bacillariaceae</taxon>
        <taxon>Cylindrotheca</taxon>
    </lineage>
</organism>
<proteinExistence type="inferred from homology"/>
<dbReference type="InterPro" id="IPR023313">
    <property type="entry name" value="UBQ-conjugating_AS"/>
</dbReference>
<dbReference type="Pfam" id="PF00179">
    <property type="entry name" value="UQ_con"/>
    <property type="match status" value="1"/>
</dbReference>
<dbReference type="CDD" id="cd23804">
    <property type="entry name" value="UBCc_UBE2S"/>
    <property type="match status" value="1"/>
</dbReference>